<accession>A0A0Q9Z2H4</accession>
<proteinExistence type="predicted"/>
<reference evidence="3" key="2">
    <citation type="journal article" date="2016" name="Genome Announc.">
        <title>Draft Genome Sequences of Two Novel Amoeba-Resistant Intranuclear Bacteria, 'Candidatus Berkiella cookevillensis' and 'Candidatus Berkiella aquae'.</title>
        <authorList>
            <person name="Mehari Y.T."/>
            <person name="Arivett B.A."/>
            <person name="Farone A.L."/>
            <person name="Gunderson J.H."/>
            <person name="Farone M.B."/>
        </authorList>
    </citation>
    <scope>NUCLEOTIDE SEQUENCE</scope>
    <source>
        <strain evidence="3">HT99</strain>
    </source>
</reference>
<reference evidence="2" key="1">
    <citation type="submission" date="2015-09" db="EMBL/GenBank/DDBJ databases">
        <title>Draft Genome Sequences of Two Novel Amoeba-resistant Intranuclear Bacteria, Candidatus Berkiella cookevillensis and Candidatus Berkiella aquae.</title>
        <authorList>
            <person name="Mehari Y.T."/>
            <person name="Arivett B.A."/>
            <person name="Farone A.L."/>
            <person name="Gunderson J.H."/>
            <person name="Farone M.B."/>
        </authorList>
    </citation>
    <scope>NUCLEOTIDE SEQUENCE [LARGE SCALE GENOMIC DNA]</scope>
    <source>
        <strain evidence="2">HT99</strain>
    </source>
</reference>
<feature type="region of interest" description="Disordered" evidence="1">
    <location>
        <begin position="510"/>
        <end position="630"/>
    </location>
</feature>
<dbReference type="EMBL" id="LKAJ01000001">
    <property type="protein sequence ID" value="KRG22760.1"/>
    <property type="molecule type" value="Genomic_DNA"/>
</dbReference>
<feature type="compositionally biased region" description="Basic and acidic residues" evidence="1">
    <location>
        <begin position="582"/>
        <end position="624"/>
    </location>
</feature>
<dbReference type="STRING" id="295108.HT99x_00301"/>
<dbReference type="Proteomes" id="UP000051497">
    <property type="component" value="Unassembled WGS sequence"/>
</dbReference>
<sequence length="630" mass="72415">MAYARLITWQTTMKSNKGYSKAVKDTVFKNQNVGHAAIELVLPVNEETTKLMHEICESNNIPYYLIHHEVPKGDVSYSSSQIKVLPKKGEKVHSEVSYHVYFSFWPGEKDEETNEQLTKFTLNKPTDDFRDERTGRDFYGKNRNRDLIQSSEIEVQILEGKKAKSKEREYRLSPNVYHHDQSKQQKEILQLQYRARDIIIALVNEGDDPKKVKKIKKNAQETLNELDEFFPEFGIKEKFNKLIDNDIGEAKNFLALVASELNAGYKSNEYYEQLFNITVGDHGDHDIILPVTLDKGAESLTALDARKMLERMARIVQKDSTEYKLHGYNCSSAAGEVIFAGIQDEQLRKKFNDTKRTKMLPMTPQIARVRTLAIAQELQYDLKDNQKAEKLSPVTQSVAIIETLVARKIEKKSTEITKEKIVGKQRINDELTVNDIQKLIKEIKKIRTRGDIPIPSHNLNIEVMKIEQALKKAKQQGKTLPPNESQLLNACINYGSEVSNVLNAATEQRNIAMRKRKNKKKSKADEKGKAVHAKAKKSQDKGKEKIGKTKQKKLKPIVISIGHSSDMPVINPPKEVTTPEQASEKRSYIEKRSHDFLQLRDKFENLAKEEKNIHRSEKDDERNPRKPRQR</sequence>
<feature type="compositionally biased region" description="Basic residues" evidence="1">
    <location>
        <begin position="512"/>
        <end position="522"/>
    </location>
</feature>
<evidence type="ECO:0000313" key="4">
    <source>
        <dbReference type="Proteomes" id="UP000051497"/>
    </source>
</evidence>
<evidence type="ECO:0000256" key="1">
    <source>
        <dbReference type="SAM" id="MobiDB-lite"/>
    </source>
</evidence>
<reference evidence="3" key="3">
    <citation type="submission" date="2021-06" db="EMBL/GenBank/DDBJ databases">
        <title>Genomic Description and Analysis of Intracellular Bacteria, Candidatus Berkiella cookevillensis and Candidatus Berkiella aquae.</title>
        <authorList>
            <person name="Kidane D.T."/>
            <person name="Mehari Y.T."/>
            <person name="Rice F.C."/>
            <person name="Arivett B.A."/>
            <person name="Farone A.L."/>
            <person name="Berk S.G."/>
            <person name="Farone M.B."/>
        </authorList>
    </citation>
    <scope>NUCLEOTIDE SEQUENCE</scope>
    <source>
        <strain evidence="3">HT99</strain>
    </source>
</reference>
<keyword evidence="4" id="KW-1185">Reference proteome</keyword>
<dbReference type="EMBL" id="LKAJ02000001">
    <property type="protein sequence ID" value="MCS5711879.1"/>
    <property type="molecule type" value="Genomic_DNA"/>
</dbReference>
<comment type="caution">
    <text evidence="2">The sequence shown here is derived from an EMBL/GenBank/DDBJ whole genome shotgun (WGS) entry which is preliminary data.</text>
</comment>
<dbReference type="OrthoDB" id="5654228at2"/>
<evidence type="ECO:0000313" key="2">
    <source>
        <dbReference type="EMBL" id="KRG22760.1"/>
    </source>
</evidence>
<protein>
    <submittedName>
        <fullName evidence="2">Uncharacterized protein</fullName>
    </submittedName>
</protein>
<name>A0A0Q9Z2H4_9GAMM</name>
<dbReference type="AlphaFoldDB" id="A0A0Q9Z2H4"/>
<dbReference type="RefSeq" id="WP_075064940.1">
    <property type="nucleotide sequence ID" value="NZ_LKAJ02000001.1"/>
</dbReference>
<evidence type="ECO:0000313" key="3">
    <source>
        <dbReference type="EMBL" id="MCS5711879.1"/>
    </source>
</evidence>
<gene>
    <name evidence="2" type="ORF">HT99x_00301</name>
    <name evidence="3" type="ORF">HT99x_010585</name>
</gene>
<organism evidence="2">
    <name type="scientific">Candidatus Berkiella aquae</name>
    <dbReference type="NCBI Taxonomy" id="295108"/>
    <lineage>
        <taxon>Bacteria</taxon>
        <taxon>Pseudomonadati</taxon>
        <taxon>Pseudomonadota</taxon>
        <taxon>Gammaproteobacteria</taxon>
        <taxon>Candidatus Berkiellales</taxon>
        <taxon>Candidatus Berkiellaceae</taxon>
        <taxon>Candidatus Berkiella</taxon>
    </lineage>
</organism>
<feature type="compositionally biased region" description="Basic and acidic residues" evidence="1">
    <location>
        <begin position="537"/>
        <end position="547"/>
    </location>
</feature>